<dbReference type="PANTHER" id="PTHR12697:SF5">
    <property type="entry name" value="DEOXYHYPUSINE HYDROXYLASE"/>
    <property type="match status" value="1"/>
</dbReference>
<feature type="region of interest" description="Disordered" evidence="1">
    <location>
        <begin position="103"/>
        <end position="124"/>
    </location>
</feature>
<evidence type="ECO:0000256" key="1">
    <source>
        <dbReference type="SAM" id="MobiDB-lite"/>
    </source>
</evidence>
<protein>
    <submittedName>
        <fullName evidence="2">HEAT repeat domain-containing protein</fullName>
    </submittedName>
</protein>
<dbReference type="InterPro" id="IPR016024">
    <property type="entry name" value="ARM-type_fold"/>
</dbReference>
<proteinExistence type="predicted"/>
<dbReference type="SMART" id="SM00567">
    <property type="entry name" value="EZ_HEAT"/>
    <property type="match status" value="3"/>
</dbReference>
<keyword evidence="3" id="KW-1185">Reference proteome</keyword>
<dbReference type="GO" id="GO:0016491">
    <property type="term" value="F:oxidoreductase activity"/>
    <property type="evidence" value="ECO:0007669"/>
    <property type="project" value="TreeGrafter"/>
</dbReference>
<accession>A0A7X1E9U3</accession>
<dbReference type="PANTHER" id="PTHR12697">
    <property type="entry name" value="PBS LYASE HEAT-LIKE PROTEIN"/>
    <property type="match status" value="1"/>
</dbReference>
<dbReference type="InterPro" id="IPR011989">
    <property type="entry name" value="ARM-like"/>
</dbReference>
<organism evidence="2 3">
    <name type="scientific">Pelagicoccus albus</name>
    <dbReference type="NCBI Taxonomy" id="415222"/>
    <lineage>
        <taxon>Bacteria</taxon>
        <taxon>Pseudomonadati</taxon>
        <taxon>Verrucomicrobiota</taxon>
        <taxon>Opitutia</taxon>
        <taxon>Puniceicoccales</taxon>
        <taxon>Pelagicoccaceae</taxon>
        <taxon>Pelagicoccus</taxon>
    </lineage>
</organism>
<name>A0A7X1E9U3_9BACT</name>
<evidence type="ECO:0000313" key="3">
    <source>
        <dbReference type="Proteomes" id="UP000526501"/>
    </source>
</evidence>
<sequence length="518" mass="57304">MLSSIFHRLNGEDFDARYEARMDLQDLVSQATAPGNEEQQPVIENQLLEKLPAEPLLQTKLWIIRQLETIGSEQSLPALERLLKSESVELAYAAQMAIDRIKPTPAKKRKSPPRSALVKSVTQSDNRSTKTEAFRMLAEQSPRKAAKLMVRQPEIDFLPIALKSGNKVLIRPAIELLDTGSVEQQIVILGALPNDLGADSEGIILELLKSENETLAAQAAETLGRVGSSASLERLAQLVAGKSRALRDAASEAVAQIEDSKIDEILFDRLQSGTIEEKETALSLLALRASDGVSEVVNKLAASEEEPSKLREAAIESLEMVGNVESLSILVDIVVDGNDKGLRRDAQKNLKRLTLLLSDHEAAWRAFESGFEKAEGKDELLALLIVSDSAPTPQMIEYLELVWNERDADLRKMVMRVLPGWRNWDAGYALLKIAEAEEAYRGECFAGIGKLILGSDANFSMQGKFELSQAALKLAQSPEEKEAVLTGFRYATWREANYVFSNEVLPELREAVLKYRNN</sequence>
<evidence type="ECO:0000313" key="2">
    <source>
        <dbReference type="EMBL" id="MBC2607548.1"/>
    </source>
</evidence>
<gene>
    <name evidence="2" type="ORF">H5P27_15960</name>
</gene>
<dbReference type="AlphaFoldDB" id="A0A7X1E9U3"/>
<dbReference type="InterPro" id="IPR004155">
    <property type="entry name" value="PBS_lyase_HEAT"/>
</dbReference>
<dbReference type="RefSeq" id="WP_185661426.1">
    <property type="nucleotide sequence ID" value="NZ_CAWPOO010000013.1"/>
</dbReference>
<reference evidence="2 3" key="1">
    <citation type="submission" date="2020-07" db="EMBL/GenBank/DDBJ databases">
        <authorList>
            <person name="Feng X."/>
        </authorList>
    </citation>
    <scope>NUCLEOTIDE SEQUENCE [LARGE SCALE GENOMIC DNA]</scope>
    <source>
        <strain evidence="2 3">JCM23202</strain>
    </source>
</reference>
<dbReference type="EMBL" id="JACHVC010000013">
    <property type="protein sequence ID" value="MBC2607548.1"/>
    <property type="molecule type" value="Genomic_DNA"/>
</dbReference>
<dbReference type="Pfam" id="PF13646">
    <property type="entry name" value="HEAT_2"/>
    <property type="match status" value="1"/>
</dbReference>
<dbReference type="Proteomes" id="UP000526501">
    <property type="component" value="Unassembled WGS sequence"/>
</dbReference>
<comment type="caution">
    <text evidence="2">The sequence shown here is derived from an EMBL/GenBank/DDBJ whole genome shotgun (WGS) entry which is preliminary data.</text>
</comment>
<dbReference type="SUPFAM" id="SSF48371">
    <property type="entry name" value="ARM repeat"/>
    <property type="match status" value="1"/>
</dbReference>
<dbReference type="Gene3D" id="1.25.10.10">
    <property type="entry name" value="Leucine-rich Repeat Variant"/>
    <property type="match status" value="2"/>
</dbReference>